<evidence type="ECO:0000259" key="1">
    <source>
        <dbReference type="Pfam" id="PF24875"/>
    </source>
</evidence>
<evidence type="ECO:0000313" key="2">
    <source>
        <dbReference type="EMBL" id="NKE62951.1"/>
    </source>
</evidence>
<gene>
    <name evidence="2" type="ORF">FXN61_42015</name>
</gene>
<dbReference type="Pfam" id="PF24875">
    <property type="entry name" value="DUF7736"/>
    <property type="match status" value="1"/>
</dbReference>
<name>A0ABX1FWI5_9PSEU</name>
<proteinExistence type="predicted"/>
<dbReference type="InterPro" id="IPR056638">
    <property type="entry name" value="DUF7736"/>
</dbReference>
<feature type="domain" description="DUF7736" evidence="1">
    <location>
        <begin position="8"/>
        <end position="64"/>
    </location>
</feature>
<comment type="caution">
    <text evidence="2">The sequence shown here is derived from an EMBL/GenBank/DDBJ whole genome shotgun (WGS) entry which is preliminary data.</text>
</comment>
<dbReference type="Proteomes" id="UP001515943">
    <property type="component" value="Unassembled WGS sequence"/>
</dbReference>
<accession>A0ABX1FWI5</accession>
<sequence>MEPSTKNFDLYTVLAVTHRLPSDLGPYVEILSWMVGKTVNQFEWISAHPICGEALAEQHPQLRDIPAAPDFDGDERRMDAWADEQKARIGVSSLPVAPLSPDKREEALSVDAVAEAISLYKVWHLDLNKPDLGFDKPTD</sequence>
<reference evidence="2 3" key="1">
    <citation type="submission" date="2019-08" db="EMBL/GenBank/DDBJ databases">
        <title>Lentzea from Indian Himalayas.</title>
        <authorList>
            <person name="Mandal S."/>
            <person name="Mallick Gupta A."/>
            <person name="Maiti P.K."/>
            <person name="Sarkar J."/>
            <person name="Mandal S."/>
        </authorList>
    </citation>
    <scope>NUCLEOTIDE SEQUENCE [LARGE SCALE GENOMIC DNA]</scope>
    <source>
        <strain evidence="2 3">PSKA42</strain>
    </source>
</reference>
<keyword evidence="3" id="KW-1185">Reference proteome</keyword>
<dbReference type="RefSeq" id="WP_167979559.1">
    <property type="nucleotide sequence ID" value="NZ_VSRL01000300.1"/>
</dbReference>
<protein>
    <recommendedName>
        <fullName evidence="1">DUF7736 domain-containing protein</fullName>
    </recommendedName>
</protein>
<evidence type="ECO:0000313" key="3">
    <source>
        <dbReference type="Proteomes" id="UP001515943"/>
    </source>
</evidence>
<organism evidence="2 3">
    <name type="scientific">Lentzea indica</name>
    <dbReference type="NCBI Taxonomy" id="2604800"/>
    <lineage>
        <taxon>Bacteria</taxon>
        <taxon>Bacillati</taxon>
        <taxon>Actinomycetota</taxon>
        <taxon>Actinomycetes</taxon>
        <taxon>Pseudonocardiales</taxon>
        <taxon>Pseudonocardiaceae</taxon>
        <taxon>Lentzea</taxon>
    </lineage>
</organism>
<dbReference type="EMBL" id="VSRL01000300">
    <property type="protein sequence ID" value="NKE62951.1"/>
    <property type="molecule type" value="Genomic_DNA"/>
</dbReference>